<evidence type="ECO:0000313" key="1">
    <source>
        <dbReference type="EMBL" id="TNJ36843.1"/>
    </source>
</evidence>
<accession>A0A5C4S002</accession>
<dbReference type="RefSeq" id="WP_139626387.1">
    <property type="nucleotide sequence ID" value="NZ_VDCI01000003.1"/>
</dbReference>
<name>A0A5C4S002_PROVB</name>
<proteinExistence type="predicted"/>
<gene>
    <name evidence="1" type="ORF">FGF68_04460</name>
</gene>
<organism evidence="1 2">
    <name type="scientific">Prosthecochloris vibrioformis</name>
    <name type="common">Chlorobium vibrioforme</name>
    <dbReference type="NCBI Taxonomy" id="1098"/>
    <lineage>
        <taxon>Bacteria</taxon>
        <taxon>Pseudomonadati</taxon>
        <taxon>Chlorobiota</taxon>
        <taxon>Chlorobiia</taxon>
        <taxon>Chlorobiales</taxon>
        <taxon>Chlorobiaceae</taxon>
        <taxon>Prosthecochloris</taxon>
    </lineage>
</organism>
<evidence type="ECO:0000313" key="2">
    <source>
        <dbReference type="Proteomes" id="UP000309544"/>
    </source>
</evidence>
<dbReference type="EMBL" id="VDCI01000003">
    <property type="protein sequence ID" value="TNJ36843.1"/>
    <property type="molecule type" value="Genomic_DNA"/>
</dbReference>
<sequence>MPLNSRPGMDAKQFHVVHGLALCFDFLNAIVAHVSRIVDLGGYRINMEFSVVDWNKKFHGIAEKRRDVGY</sequence>
<dbReference type="Proteomes" id="UP000309544">
    <property type="component" value="Unassembled WGS sequence"/>
</dbReference>
<comment type="caution">
    <text evidence="1">The sequence shown here is derived from an EMBL/GenBank/DDBJ whole genome shotgun (WGS) entry which is preliminary data.</text>
</comment>
<dbReference type="AlphaFoldDB" id="A0A5C4S002"/>
<keyword evidence="2" id="KW-1185">Reference proteome</keyword>
<reference evidence="1 2" key="1">
    <citation type="submission" date="2019-05" db="EMBL/GenBank/DDBJ databases">
        <title>Draft Whole-Genome sequence of the green sulfur bacterium Prosthecochloris vibrioformis DSM 260.</title>
        <authorList>
            <person name="Meyer T.E."/>
            <person name="Kyndt J.A."/>
        </authorList>
    </citation>
    <scope>NUCLEOTIDE SEQUENCE [LARGE SCALE GENOMIC DNA]</scope>
    <source>
        <strain evidence="1 2">DSM 260</strain>
    </source>
</reference>
<protein>
    <submittedName>
        <fullName evidence="1">Uncharacterized protein</fullName>
    </submittedName>
</protein>